<dbReference type="InterPro" id="IPR029045">
    <property type="entry name" value="ClpP/crotonase-like_dom_sf"/>
</dbReference>
<dbReference type="CDD" id="cd07022">
    <property type="entry name" value="S49_Sppa_36K_type"/>
    <property type="match status" value="1"/>
</dbReference>
<dbReference type="EC" id="3.4.21.-" evidence="4"/>
<keyword evidence="4" id="KW-0378">Hydrolase</keyword>
<name>A0AAU8BN58_9VIBR</name>
<evidence type="ECO:0000313" key="4">
    <source>
        <dbReference type="EMBL" id="XCD18097.1"/>
    </source>
</evidence>
<dbReference type="PANTHER" id="PTHR42987">
    <property type="entry name" value="PEPTIDASE S49"/>
    <property type="match status" value="1"/>
</dbReference>
<dbReference type="GO" id="GO:0008233">
    <property type="term" value="F:peptidase activity"/>
    <property type="evidence" value="ECO:0007669"/>
    <property type="project" value="InterPro"/>
</dbReference>
<dbReference type="InterPro" id="IPR033855">
    <property type="entry name" value="Protein_C"/>
</dbReference>
<proteinExistence type="inferred from homology"/>
<comment type="similarity">
    <text evidence="1">Belongs to the peptidase S49 family.</text>
</comment>
<dbReference type="InterPro" id="IPR002142">
    <property type="entry name" value="Peptidase_S49"/>
</dbReference>
<dbReference type="AlphaFoldDB" id="A0AAU8BN58"/>
<dbReference type="PANTHER" id="PTHR42987:SF4">
    <property type="entry name" value="PROTEASE SOHB-RELATED"/>
    <property type="match status" value="1"/>
</dbReference>
<feature type="coiled-coil region" evidence="2">
    <location>
        <begin position="273"/>
        <end position="307"/>
    </location>
</feature>
<reference evidence="4" key="1">
    <citation type="submission" date="2023-01" db="EMBL/GenBank/DDBJ databases">
        <title>Vibrio sp. CB1-14 genome sequencing.</title>
        <authorList>
            <person name="Otstavnykh N."/>
            <person name="Isaeva M."/>
            <person name="Meleshko D."/>
        </authorList>
    </citation>
    <scope>NUCLEOTIDE SEQUENCE</scope>
    <source>
        <strain evidence="4">CB1-14</strain>
    </source>
</reference>
<protein>
    <submittedName>
        <fullName evidence="4">S49 family peptidase</fullName>
        <ecNumber evidence="4">3.4.21.-</ecNumber>
    </submittedName>
</protein>
<gene>
    <name evidence="4" type="ORF">PG915_22745</name>
</gene>
<dbReference type="Pfam" id="PF01343">
    <property type="entry name" value="Peptidase_S49"/>
    <property type="match status" value="1"/>
</dbReference>
<evidence type="ECO:0000256" key="2">
    <source>
        <dbReference type="SAM" id="Coils"/>
    </source>
</evidence>
<keyword evidence="2" id="KW-0175">Coiled coil</keyword>
<dbReference type="Gene3D" id="6.20.330.10">
    <property type="match status" value="1"/>
</dbReference>
<dbReference type="Gene3D" id="3.90.226.10">
    <property type="entry name" value="2-enoyl-CoA Hydratase, Chain A, domain 1"/>
    <property type="match status" value="1"/>
</dbReference>
<evidence type="ECO:0000256" key="1">
    <source>
        <dbReference type="ARBA" id="ARBA00008683"/>
    </source>
</evidence>
<dbReference type="RefSeq" id="WP_353499248.1">
    <property type="nucleotide sequence ID" value="NZ_CP115921.1"/>
</dbReference>
<dbReference type="SUPFAM" id="SSF52096">
    <property type="entry name" value="ClpP/crotonase"/>
    <property type="match status" value="1"/>
</dbReference>
<dbReference type="GO" id="GO:0006508">
    <property type="term" value="P:proteolysis"/>
    <property type="evidence" value="ECO:0007669"/>
    <property type="project" value="InterPro"/>
</dbReference>
<dbReference type="KEGG" id="vck:PG915_22745"/>
<feature type="domain" description="Peptidase S49" evidence="3">
    <location>
        <begin position="121"/>
        <end position="264"/>
    </location>
</feature>
<organism evidence="4">
    <name type="scientific">Vibrio chaetopteri</name>
    <dbReference type="NCBI Taxonomy" id="3016528"/>
    <lineage>
        <taxon>Bacteria</taxon>
        <taxon>Pseudomonadati</taxon>
        <taxon>Pseudomonadota</taxon>
        <taxon>Gammaproteobacteria</taxon>
        <taxon>Vibrionales</taxon>
        <taxon>Vibrionaceae</taxon>
        <taxon>Vibrio</taxon>
    </lineage>
</organism>
<sequence>MRHLLQLLTSQVMMMTTDAHQSYYHALLDYYKHPTQFLAEGAVGARSRDDSLCHLAVFGPTTHRFRGVDANCDVIRCYRDIRADLAEAVADEAITHILIEFDGPGGEGSGLFDLLDYMSEVKQSKPIIGFINGASFSANYAIASQCTELYMTPHSVGGSIGAIYCREERCESETKVHYITSGEAKADGQPYLSMTESELKRWQTLITETAHTFFERVADARHLKPEDVEALQANIFSADKMLELGLIDGIKTEEEIKMMMSTAKHQRIVAELHAEHEQDMQALHHTNQQLSQQIEQIQADAKALGDNQLRLLKQVDQLAESAGVRDIAAELVVQGADLVTAKEKIKTEAAKRDETLSLSSNLEDQDNTFDMTQLIKEA</sequence>
<evidence type="ECO:0000259" key="3">
    <source>
        <dbReference type="Pfam" id="PF01343"/>
    </source>
</evidence>
<accession>A0AAU8BN58</accession>
<dbReference type="EMBL" id="CP115921">
    <property type="protein sequence ID" value="XCD18097.1"/>
    <property type="molecule type" value="Genomic_DNA"/>
</dbReference>